<name>A0ABY7H8V4_9BACT</name>
<proteinExistence type="predicted"/>
<protein>
    <recommendedName>
        <fullName evidence="4">Lipoprotein</fullName>
    </recommendedName>
</protein>
<dbReference type="RefSeq" id="WP_269038052.1">
    <property type="nucleotide sequence ID" value="NZ_CP114040.1"/>
</dbReference>
<evidence type="ECO:0000313" key="3">
    <source>
        <dbReference type="Proteomes" id="UP001164459"/>
    </source>
</evidence>
<evidence type="ECO:0008006" key="4">
    <source>
        <dbReference type="Google" id="ProtNLM"/>
    </source>
</evidence>
<evidence type="ECO:0000256" key="1">
    <source>
        <dbReference type="SAM" id="MobiDB-lite"/>
    </source>
</evidence>
<reference evidence="2" key="1">
    <citation type="submission" date="2022-11" db="EMBL/GenBank/DDBJ databases">
        <title>Minimal conservation of predation-associated metabolite biosynthetic gene clusters underscores biosynthetic potential of Myxococcota including descriptions for ten novel species: Archangium lansinium sp. nov., Myxococcus landrumus sp. nov., Nannocystis bai.</title>
        <authorList>
            <person name="Ahearne A."/>
            <person name="Stevens C."/>
            <person name="Dowd S."/>
        </authorList>
    </citation>
    <scope>NUCLEOTIDE SEQUENCE</scope>
    <source>
        <strain evidence="2">Fl3</strain>
    </source>
</reference>
<feature type="region of interest" description="Disordered" evidence="1">
    <location>
        <begin position="23"/>
        <end position="42"/>
    </location>
</feature>
<accession>A0ABY7H8V4</accession>
<evidence type="ECO:0000313" key="2">
    <source>
        <dbReference type="EMBL" id="WAS95706.1"/>
    </source>
</evidence>
<keyword evidence="3" id="KW-1185">Reference proteome</keyword>
<dbReference type="PROSITE" id="PS51257">
    <property type="entry name" value="PROKAR_LIPOPROTEIN"/>
    <property type="match status" value="1"/>
</dbReference>
<dbReference type="EMBL" id="CP114040">
    <property type="protein sequence ID" value="WAS95706.1"/>
    <property type="molecule type" value="Genomic_DNA"/>
</dbReference>
<dbReference type="Proteomes" id="UP001164459">
    <property type="component" value="Chromosome"/>
</dbReference>
<sequence length="618" mass="65349">MSRFLAGLTVLAALACPSCTRHDSASVAPADGSTAAEPARGSETRAARALERDGAPVLGHLLIPSATGLLADLRTHVAPVNMAARLRPEVIAEWAVRRFRLDPRVAAQFDLQRPLGCVVGDLGRHPGDFACTFGYVGGAAGLVRDLGASTDADGHAGALLTGQTALYLDALGRDVVISGTRDFFPRTRAYLAGNVVARAPEVSAGIEAVVFTRDVFGRHGAAIEAWATTPDARKQERLEQMLAGAPASIGRAFEILELAKREFDGLNVRELAEHEQASFTLSVGDPGASLAWQFVPVAGGRFPGASLSRGRKLDAGFVEALPAGALALVAQNLELRSGRAWNMYSAGGATEAEVQQRLRATADALSALRGAPVRLESVGREVAEDVALYDGHIAHLLLEQPGSPLGLGMLSTYRLVPGADARAAWLAWTRRFSAESVLGATLSKLLPWTFTPAAYSIDGVPVDRWTIRLSGLLGPEAADDLGEVAPVLVTEGLNIDRLETAGQVHFAVAPGAEEPLLRRALAARDGRASLHDDATLSAVLRRASGANVVMAFDFARSVDWFERLLVHFNVIEAGTLPRSYGRGLDDVTMHFSEPEAGLVSGEIVVGHGILAGLRRWAP</sequence>
<gene>
    <name evidence="2" type="ORF">O0S08_06045</name>
</gene>
<organism evidence="2 3">
    <name type="scientific">Nannocystis punicea</name>
    <dbReference type="NCBI Taxonomy" id="2995304"/>
    <lineage>
        <taxon>Bacteria</taxon>
        <taxon>Pseudomonadati</taxon>
        <taxon>Myxococcota</taxon>
        <taxon>Polyangia</taxon>
        <taxon>Nannocystales</taxon>
        <taxon>Nannocystaceae</taxon>
        <taxon>Nannocystis</taxon>
    </lineage>
</organism>